<evidence type="ECO:0000313" key="8">
    <source>
        <dbReference type="EMBL" id="EEY57730.1"/>
    </source>
</evidence>
<keyword evidence="5" id="KW-0067">ATP-binding</keyword>
<dbReference type="CDD" id="cd16968">
    <property type="entry name" value="Alpha_kinase_MHCK_like"/>
    <property type="match status" value="1"/>
</dbReference>
<dbReference type="HOGENOM" id="CLU_030156_0_0_1"/>
<dbReference type="PROSITE" id="PS51158">
    <property type="entry name" value="ALPHA_KINASE"/>
    <property type="match status" value="1"/>
</dbReference>
<dbReference type="InterPro" id="IPR011009">
    <property type="entry name" value="Kinase-like_dom_sf"/>
</dbReference>
<evidence type="ECO:0000256" key="5">
    <source>
        <dbReference type="ARBA" id="ARBA00022840"/>
    </source>
</evidence>
<dbReference type="PANTHER" id="PTHR45992">
    <property type="entry name" value="EUKARYOTIC ELONGATION FACTOR 2 KINASE-RELATED"/>
    <property type="match status" value="1"/>
</dbReference>
<dbReference type="OrthoDB" id="301415at2759"/>
<dbReference type="GeneID" id="9477046"/>
<feature type="domain" description="Alpha-type protein kinase" evidence="7">
    <location>
        <begin position="191"/>
        <end position="376"/>
    </location>
</feature>
<evidence type="ECO:0000256" key="2">
    <source>
        <dbReference type="ARBA" id="ARBA00022679"/>
    </source>
</evidence>
<dbReference type="Pfam" id="PF02816">
    <property type="entry name" value="Alpha_kinase"/>
    <property type="match status" value="1"/>
</dbReference>
<dbReference type="GO" id="GO:0005524">
    <property type="term" value="F:ATP binding"/>
    <property type="evidence" value="ECO:0007669"/>
    <property type="project" value="UniProtKB-KW"/>
</dbReference>
<keyword evidence="9" id="KW-1185">Reference proteome</keyword>
<evidence type="ECO:0000256" key="1">
    <source>
        <dbReference type="ARBA" id="ARBA00022527"/>
    </source>
</evidence>
<dbReference type="VEuPathDB" id="FungiDB:PITG_00298"/>
<dbReference type="GO" id="GO:0031037">
    <property type="term" value="P:myosin II filament disassembly"/>
    <property type="evidence" value="ECO:0007669"/>
    <property type="project" value="TreeGrafter"/>
</dbReference>
<sequence>MAARDAVLSMTPPPRRASCGQQTGEVHFKDGNGWFYHTVSAATPTEKRKAQLFKQEAGERQSDSDSDDDAASQQYAWSVGSTRRRSSVDSSVQLERTREIAGNLQDSILARISTLRALCDEGFITEEEYERRKCVIVDELTFSSLAPASSTQNTVTQRRRMSFRRTEGLPLIVPHAPDFREMSPELAIKHVFNYSIRQWSSTQVFINLDETPFSKGSLRIVYHLQDLSTDSSVSLSNSGCYTDSYVAKLAIDPDEDPQTYFKDIELQAHCAHYAQVYNSYTPPKRVEFIPAWVLELPERNGALCAVEAYIPGEYRKHNNNFGSVSDDERNTPQAFSHFTYEASNHELLAVDIQGVGDLYTDPQIHTLNGHDFVSSR</sequence>
<name>D0MQG1_PHYIT</name>
<dbReference type="GO" id="GO:1903013">
    <property type="term" value="P:response to differentiation-inducing factor 1"/>
    <property type="evidence" value="ECO:0007669"/>
    <property type="project" value="TreeGrafter"/>
</dbReference>
<dbReference type="eggNOG" id="ENOG502QVA3">
    <property type="taxonomic scope" value="Eukaryota"/>
</dbReference>
<dbReference type="InterPro" id="IPR051852">
    <property type="entry name" value="Alpha-type_PK"/>
</dbReference>
<gene>
    <name evidence="8" type="ORF">PITG_00298</name>
</gene>
<evidence type="ECO:0000256" key="6">
    <source>
        <dbReference type="SAM" id="MobiDB-lite"/>
    </source>
</evidence>
<dbReference type="SUPFAM" id="SSF56112">
    <property type="entry name" value="Protein kinase-like (PK-like)"/>
    <property type="match status" value="1"/>
</dbReference>
<dbReference type="InterPro" id="IPR018649">
    <property type="entry name" value="SHOCT"/>
</dbReference>
<dbReference type="EMBL" id="DS028118">
    <property type="protein sequence ID" value="EEY57730.1"/>
    <property type="molecule type" value="Genomic_DNA"/>
</dbReference>
<dbReference type="PANTHER" id="PTHR45992:SF2">
    <property type="entry name" value="EUKARYOTIC ELONGATION FACTOR 2 KINASE"/>
    <property type="match status" value="1"/>
</dbReference>
<organism evidence="8 9">
    <name type="scientific">Phytophthora infestans (strain T30-4)</name>
    <name type="common">Potato late blight agent</name>
    <dbReference type="NCBI Taxonomy" id="403677"/>
    <lineage>
        <taxon>Eukaryota</taxon>
        <taxon>Sar</taxon>
        <taxon>Stramenopiles</taxon>
        <taxon>Oomycota</taxon>
        <taxon>Peronosporomycetes</taxon>
        <taxon>Peronosporales</taxon>
        <taxon>Peronosporaceae</taxon>
        <taxon>Phytophthora</taxon>
    </lineage>
</organism>
<dbReference type="RefSeq" id="XP_002908916.1">
    <property type="nucleotide sequence ID" value="XM_002908870.1"/>
</dbReference>
<evidence type="ECO:0000256" key="4">
    <source>
        <dbReference type="ARBA" id="ARBA00022777"/>
    </source>
</evidence>
<dbReference type="AlphaFoldDB" id="D0MQG1"/>
<dbReference type="InterPro" id="IPR004166">
    <property type="entry name" value="a-kinase_dom"/>
</dbReference>
<protein>
    <recommendedName>
        <fullName evidence="7">Alpha-type protein kinase domain-containing protein</fullName>
    </recommendedName>
</protein>
<keyword evidence="2" id="KW-0808">Transferase</keyword>
<accession>D0MQG1</accession>
<dbReference type="STRING" id="403677.D0MQG1"/>
<dbReference type="KEGG" id="pif:PITG_00298"/>
<proteinExistence type="predicted"/>
<dbReference type="SMART" id="SM00811">
    <property type="entry name" value="Alpha_kinase"/>
    <property type="match status" value="1"/>
</dbReference>
<dbReference type="Proteomes" id="UP000006643">
    <property type="component" value="Unassembled WGS sequence"/>
</dbReference>
<keyword evidence="1" id="KW-0723">Serine/threonine-protein kinase</keyword>
<dbReference type="GO" id="GO:0004674">
    <property type="term" value="F:protein serine/threonine kinase activity"/>
    <property type="evidence" value="ECO:0007669"/>
    <property type="project" value="UniProtKB-KW"/>
</dbReference>
<dbReference type="InParanoid" id="D0MQG1"/>
<feature type="region of interest" description="Disordered" evidence="6">
    <location>
        <begin position="1"/>
        <end position="24"/>
    </location>
</feature>
<dbReference type="Gene3D" id="3.30.200.20">
    <property type="entry name" value="Phosphorylase Kinase, domain 1"/>
    <property type="match status" value="1"/>
</dbReference>
<keyword evidence="3" id="KW-0547">Nucleotide-binding</keyword>
<evidence type="ECO:0000256" key="3">
    <source>
        <dbReference type="ARBA" id="ARBA00022741"/>
    </source>
</evidence>
<dbReference type="Pfam" id="PF09851">
    <property type="entry name" value="SHOCT"/>
    <property type="match status" value="1"/>
</dbReference>
<reference evidence="9" key="1">
    <citation type="journal article" date="2009" name="Nature">
        <title>Genome sequence and analysis of the Irish potato famine pathogen Phytophthora infestans.</title>
        <authorList>
            <consortium name="The Broad Institute Genome Sequencing Platform"/>
            <person name="Haas B.J."/>
            <person name="Kamoun S."/>
            <person name="Zody M.C."/>
            <person name="Jiang R.H."/>
            <person name="Handsaker R.E."/>
            <person name="Cano L.M."/>
            <person name="Grabherr M."/>
            <person name="Kodira C.D."/>
            <person name="Raffaele S."/>
            <person name="Torto-Alalibo T."/>
            <person name="Bozkurt T.O."/>
            <person name="Ah-Fong A.M."/>
            <person name="Alvarado L."/>
            <person name="Anderson V.L."/>
            <person name="Armstrong M.R."/>
            <person name="Avrova A."/>
            <person name="Baxter L."/>
            <person name="Beynon J."/>
            <person name="Boevink P.C."/>
            <person name="Bollmann S.R."/>
            <person name="Bos J.I."/>
            <person name="Bulone V."/>
            <person name="Cai G."/>
            <person name="Cakir C."/>
            <person name="Carrington J.C."/>
            <person name="Chawner M."/>
            <person name="Conti L."/>
            <person name="Costanzo S."/>
            <person name="Ewan R."/>
            <person name="Fahlgren N."/>
            <person name="Fischbach M.A."/>
            <person name="Fugelstad J."/>
            <person name="Gilroy E.M."/>
            <person name="Gnerre S."/>
            <person name="Green P.J."/>
            <person name="Grenville-Briggs L.J."/>
            <person name="Griffith J."/>
            <person name="Grunwald N.J."/>
            <person name="Horn K."/>
            <person name="Horner N.R."/>
            <person name="Hu C.H."/>
            <person name="Huitema E."/>
            <person name="Jeong D.H."/>
            <person name="Jones A.M."/>
            <person name="Jones J.D."/>
            <person name="Jones R.W."/>
            <person name="Karlsson E.K."/>
            <person name="Kunjeti S.G."/>
            <person name="Lamour K."/>
            <person name="Liu Z."/>
            <person name="Ma L."/>
            <person name="Maclean D."/>
            <person name="Chibucos M.C."/>
            <person name="McDonald H."/>
            <person name="McWalters J."/>
            <person name="Meijer H.J."/>
            <person name="Morgan W."/>
            <person name="Morris P.F."/>
            <person name="Munro C.A."/>
            <person name="O'Neill K."/>
            <person name="Ospina-Giraldo M."/>
            <person name="Pinzon A."/>
            <person name="Pritchard L."/>
            <person name="Ramsahoye B."/>
            <person name="Ren Q."/>
            <person name="Restrepo S."/>
            <person name="Roy S."/>
            <person name="Sadanandom A."/>
            <person name="Savidor A."/>
            <person name="Schornack S."/>
            <person name="Schwartz D.C."/>
            <person name="Schumann U.D."/>
            <person name="Schwessinger B."/>
            <person name="Seyer L."/>
            <person name="Sharpe T."/>
            <person name="Silvar C."/>
            <person name="Song J."/>
            <person name="Studholme D.J."/>
            <person name="Sykes S."/>
            <person name="Thines M."/>
            <person name="van de Vondervoort P.J."/>
            <person name="Phuntumart V."/>
            <person name="Wawra S."/>
            <person name="Weide R."/>
            <person name="Win J."/>
            <person name="Young C."/>
            <person name="Zhou S."/>
            <person name="Fry W."/>
            <person name="Meyers B.C."/>
            <person name="van West P."/>
            <person name="Ristaino J."/>
            <person name="Govers F."/>
            <person name="Birch P.R."/>
            <person name="Whisson S.C."/>
            <person name="Judelson H.S."/>
            <person name="Nusbaum C."/>
        </authorList>
    </citation>
    <scope>NUCLEOTIDE SEQUENCE [LARGE SCALE GENOMIC DNA]</scope>
    <source>
        <strain evidence="9">T30-4</strain>
    </source>
</reference>
<feature type="region of interest" description="Disordered" evidence="6">
    <location>
        <begin position="46"/>
        <end position="79"/>
    </location>
</feature>
<evidence type="ECO:0000313" key="9">
    <source>
        <dbReference type="Proteomes" id="UP000006643"/>
    </source>
</evidence>
<evidence type="ECO:0000259" key="7">
    <source>
        <dbReference type="PROSITE" id="PS51158"/>
    </source>
</evidence>
<dbReference type="Gene3D" id="3.20.200.10">
    <property type="entry name" value="MHCK/EF2 kinase"/>
    <property type="match status" value="1"/>
</dbReference>
<keyword evidence="4" id="KW-0418">Kinase</keyword>